<name>A0AAD6QE89_9ROSI</name>
<accession>A0AAD6QE89</accession>
<evidence type="ECO:0000313" key="2">
    <source>
        <dbReference type="Proteomes" id="UP001164929"/>
    </source>
</evidence>
<sequence>MQVPFGAWESLYWSCMETIFHFSQLGRNPLIGWSLYW</sequence>
<evidence type="ECO:0000313" key="1">
    <source>
        <dbReference type="EMBL" id="KAJ6988884.1"/>
    </source>
</evidence>
<comment type="caution">
    <text evidence="1">The sequence shown here is derived from an EMBL/GenBank/DDBJ whole genome shotgun (WGS) entry which is preliminary data.</text>
</comment>
<protein>
    <submittedName>
        <fullName evidence="1">Uncharacterized protein</fullName>
    </submittedName>
</protein>
<keyword evidence="2" id="KW-1185">Reference proteome</keyword>
<reference evidence="1" key="1">
    <citation type="journal article" date="2023" name="Mol. Ecol. Resour.">
        <title>Chromosome-level genome assembly of a triploid poplar Populus alba 'Berolinensis'.</title>
        <authorList>
            <person name="Chen S."/>
            <person name="Yu Y."/>
            <person name="Wang X."/>
            <person name="Wang S."/>
            <person name="Zhang T."/>
            <person name="Zhou Y."/>
            <person name="He R."/>
            <person name="Meng N."/>
            <person name="Wang Y."/>
            <person name="Liu W."/>
            <person name="Liu Z."/>
            <person name="Liu J."/>
            <person name="Guo Q."/>
            <person name="Huang H."/>
            <person name="Sederoff R.R."/>
            <person name="Wang G."/>
            <person name="Qu G."/>
            <person name="Chen S."/>
        </authorList>
    </citation>
    <scope>NUCLEOTIDE SEQUENCE</scope>
    <source>
        <strain evidence="1">SC-2020</strain>
    </source>
</reference>
<proteinExistence type="predicted"/>
<dbReference type="EMBL" id="JAQIZT010000008">
    <property type="protein sequence ID" value="KAJ6988884.1"/>
    <property type="molecule type" value="Genomic_DNA"/>
</dbReference>
<dbReference type="Proteomes" id="UP001164929">
    <property type="component" value="Chromosome 8"/>
</dbReference>
<organism evidence="1 2">
    <name type="scientific">Populus alba x Populus x berolinensis</name>
    <dbReference type="NCBI Taxonomy" id="444605"/>
    <lineage>
        <taxon>Eukaryota</taxon>
        <taxon>Viridiplantae</taxon>
        <taxon>Streptophyta</taxon>
        <taxon>Embryophyta</taxon>
        <taxon>Tracheophyta</taxon>
        <taxon>Spermatophyta</taxon>
        <taxon>Magnoliopsida</taxon>
        <taxon>eudicotyledons</taxon>
        <taxon>Gunneridae</taxon>
        <taxon>Pentapetalae</taxon>
        <taxon>rosids</taxon>
        <taxon>fabids</taxon>
        <taxon>Malpighiales</taxon>
        <taxon>Salicaceae</taxon>
        <taxon>Saliceae</taxon>
        <taxon>Populus</taxon>
    </lineage>
</organism>
<gene>
    <name evidence="1" type="ORF">NC653_021707</name>
</gene>
<dbReference type="AlphaFoldDB" id="A0AAD6QE89"/>